<dbReference type="PIRSF" id="PIRSF018266">
    <property type="entry name" value="FecR"/>
    <property type="match status" value="1"/>
</dbReference>
<dbReference type="Gene3D" id="2.60.120.1440">
    <property type="match status" value="1"/>
</dbReference>
<reference evidence="2 3" key="1">
    <citation type="submission" date="2016-04" db="EMBL/GenBank/DDBJ databases">
        <title>Draft genome sequence of Janthinobacterium psychrotolerans sp. nov., isolated from freshwater sediments in Denmark.</title>
        <authorList>
            <person name="Gong X."/>
            <person name="Skrivergaard S."/>
            <person name="Korsgaard B.S."/>
            <person name="Schreiber L."/>
            <person name="Marshall I.P."/>
            <person name="Finster K."/>
            <person name="Schramm A."/>
        </authorList>
    </citation>
    <scope>NUCLEOTIDE SEQUENCE [LARGE SCALE GENOMIC DNA]</scope>
    <source>
        <strain evidence="2 3">S3-2</strain>
    </source>
</reference>
<dbReference type="EMBL" id="LOCQ01000058">
    <property type="protein sequence ID" value="OBV38351.1"/>
    <property type="molecule type" value="Genomic_DNA"/>
</dbReference>
<evidence type="ECO:0000313" key="3">
    <source>
        <dbReference type="Proteomes" id="UP000092713"/>
    </source>
</evidence>
<proteinExistence type="predicted"/>
<feature type="domain" description="FecR protein" evidence="1">
    <location>
        <begin position="110"/>
        <end position="200"/>
    </location>
</feature>
<sequence length="316" mass="33914">MTTGALPRCVLARAAHWHVELCCGSADPQAHAAWLAESGDHARAWALLGQVDEQLKTIPSTLSLPALQAAQQQRRAAARLLAMLVASAGGIALGQMGLESSAWQSWTAALRTAPGERRRVTLADGGSLQLNTDSAADVDYSGTHRRLRLHRGEIMVTTAPDARPFLVETAHGVIRALGTRFGVRCDAQASSVTVFEHAVEVRNHAAPGGGSRVEAGQQLRFSRLGDSGVQTAPRYQDSWTRGMLVAVDWPLSRLVAELARYRRGHLACEAGVADKPVTGTYRLADIDAALESLCVSHGLQVTYLTRFWGTVGTRRG</sequence>
<dbReference type="InterPro" id="IPR012373">
    <property type="entry name" value="Ferrdict_sens_TM"/>
</dbReference>
<dbReference type="STRING" id="1747903.ASR47_1005306"/>
<protein>
    <submittedName>
        <fullName evidence="2">Transmembrane sensor</fullName>
    </submittedName>
</protein>
<keyword evidence="2" id="KW-0812">Transmembrane</keyword>
<dbReference type="InterPro" id="IPR006860">
    <property type="entry name" value="FecR"/>
</dbReference>
<dbReference type="RefSeq" id="WP_065309202.1">
    <property type="nucleotide sequence ID" value="NZ_LOCQ01000058.1"/>
</dbReference>
<dbReference type="AlphaFoldDB" id="A0A1A7BXL9"/>
<gene>
    <name evidence="2" type="ORF">ASR47_1005306</name>
</gene>
<dbReference type="Proteomes" id="UP000092713">
    <property type="component" value="Unassembled WGS sequence"/>
</dbReference>
<dbReference type="PANTHER" id="PTHR30273:SF2">
    <property type="entry name" value="PROTEIN FECR"/>
    <property type="match status" value="1"/>
</dbReference>
<comment type="caution">
    <text evidence="2">The sequence shown here is derived from an EMBL/GenBank/DDBJ whole genome shotgun (WGS) entry which is preliminary data.</text>
</comment>
<accession>A0A1A7BXL9</accession>
<dbReference type="PANTHER" id="PTHR30273">
    <property type="entry name" value="PERIPLASMIC SIGNAL SENSOR AND SIGMA FACTOR ACTIVATOR FECR-RELATED"/>
    <property type="match status" value="1"/>
</dbReference>
<evidence type="ECO:0000259" key="1">
    <source>
        <dbReference type="Pfam" id="PF04773"/>
    </source>
</evidence>
<organism evidence="2 3">
    <name type="scientific">Janthinobacterium psychrotolerans</name>
    <dbReference type="NCBI Taxonomy" id="1747903"/>
    <lineage>
        <taxon>Bacteria</taxon>
        <taxon>Pseudomonadati</taxon>
        <taxon>Pseudomonadota</taxon>
        <taxon>Betaproteobacteria</taxon>
        <taxon>Burkholderiales</taxon>
        <taxon>Oxalobacteraceae</taxon>
        <taxon>Janthinobacterium</taxon>
    </lineage>
</organism>
<evidence type="ECO:0000313" key="2">
    <source>
        <dbReference type="EMBL" id="OBV38351.1"/>
    </source>
</evidence>
<name>A0A1A7BXL9_9BURK</name>
<dbReference type="Pfam" id="PF04773">
    <property type="entry name" value="FecR"/>
    <property type="match status" value="1"/>
</dbReference>
<dbReference type="GO" id="GO:0016989">
    <property type="term" value="F:sigma factor antagonist activity"/>
    <property type="evidence" value="ECO:0007669"/>
    <property type="project" value="TreeGrafter"/>
</dbReference>
<dbReference type="PATRIC" id="fig|1747903.4.peg.1897"/>
<keyword evidence="2" id="KW-0472">Membrane</keyword>
<keyword evidence="3" id="KW-1185">Reference proteome</keyword>